<name>A0A3P6GKE0_MESCO</name>
<dbReference type="EMBL" id="UXSR01000002">
    <property type="protein sequence ID" value="VDD74034.1"/>
    <property type="molecule type" value="Genomic_DNA"/>
</dbReference>
<feature type="coiled-coil region" evidence="2">
    <location>
        <begin position="71"/>
        <end position="130"/>
    </location>
</feature>
<evidence type="ECO:0000259" key="6">
    <source>
        <dbReference type="PROSITE" id="PS51860"/>
    </source>
</evidence>
<evidence type="ECO:0000313" key="7">
    <source>
        <dbReference type="EMBL" id="VDD74034.1"/>
    </source>
</evidence>
<dbReference type="OrthoDB" id="63267at2759"/>
<keyword evidence="8" id="KW-1185">Reference proteome</keyword>
<evidence type="ECO:0000256" key="1">
    <source>
        <dbReference type="PROSITE-ProRule" id="PRU01207"/>
    </source>
</evidence>
<organism evidence="7 8">
    <name type="scientific">Mesocestoides corti</name>
    <name type="common">Flatworm</name>
    <dbReference type="NCBI Taxonomy" id="53468"/>
    <lineage>
        <taxon>Eukaryota</taxon>
        <taxon>Metazoa</taxon>
        <taxon>Spiralia</taxon>
        <taxon>Lophotrochozoa</taxon>
        <taxon>Platyhelminthes</taxon>
        <taxon>Cestoda</taxon>
        <taxon>Eucestoda</taxon>
        <taxon>Cyclophyllidea</taxon>
        <taxon>Mesocestoididae</taxon>
        <taxon>Mesocestoides</taxon>
    </lineage>
</organism>
<protein>
    <recommendedName>
        <fullName evidence="6">REM-1 domain-containing protein</fullName>
    </recommendedName>
</protein>
<dbReference type="SMART" id="SM00742">
    <property type="entry name" value="Hr1"/>
    <property type="match status" value="1"/>
</dbReference>
<keyword evidence="4" id="KW-0472">Membrane</keyword>
<dbReference type="AlphaFoldDB" id="A0A3P6GKE0"/>
<feature type="region of interest" description="Disordered" evidence="3">
    <location>
        <begin position="221"/>
        <end position="241"/>
    </location>
</feature>
<reference evidence="7 8" key="1">
    <citation type="submission" date="2018-10" db="EMBL/GenBank/DDBJ databases">
        <authorList>
            <consortium name="Pathogen Informatics"/>
        </authorList>
    </citation>
    <scope>NUCLEOTIDE SEQUENCE [LARGE SCALE GENOMIC DNA]</scope>
</reference>
<dbReference type="PROSITE" id="PS51860">
    <property type="entry name" value="REM_1"/>
    <property type="match status" value="1"/>
</dbReference>
<keyword evidence="5" id="KW-0732">Signal</keyword>
<proteinExistence type="predicted"/>
<evidence type="ECO:0000256" key="3">
    <source>
        <dbReference type="SAM" id="MobiDB-lite"/>
    </source>
</evidence>
<evidence type="ECO:0000256" key="5">
    <source>
        <dbReference type="SAM" id="SignalP"/>
    </source>
</evidence>
<dbReference type="GO" id="GO:0007165">
    <property type="term" value="P:signal transduction"/>
    <property type="evidence" value="ECO:0007669"/>
    <property type="project" value="InterPro"/>
</dbReference>
<keyword evidence="4" id="KW-0812">Transmembrane</keyword>
<dbReference type="InterPro" id="IPR011072">
    <property type="entry name" value="HR1_rho-bd"/>
</dbReference>
<dbReference type="SUPFAM" id="SSF46585">
    <property type="entry name" value="HR1 repeat"/>
    <property type="match status" value="1"/>
</dbReference>
<dbReference type="InterPro" id="IPR036274">
    <property type="entry name" value="HR1_rpt_sf"/>
</dbReference>
<feature type="signal peptide" evidence="5">
    <location>
        <begin position="1"/>
        <end position="18"/>
    </location>
</feature>
<keyword evidence="1 2" id="KW-0175">Coiled coil</keyword>
<sequence length="367" mass="40045">MGAIGGLFVAAALTTVSAALLVASSRALLSLTAGLLAISGSVLVMVHECDLYVKALTGQYGLKESSVEDAIRQLQEKLNQDKIKLQQLFKEKLVSPKASKKSGNKSSAYIKQLNEQIQDLTEDIGELETCLLILRHKLPKEILRAMKDDAASNEEVIASIQKALDIEIRVRNGAERLSQTYKDGPRIYLESAKKQVEVAEAKIGFLRNQLARLKHATIEDSSSLSPSTFTEDGSTPAGRGFPPPALAEIGRSNGAYTCGVIPSQSWQQQVAELKYRLRIERAVYEGAGKVLNAFMGPQKGAEKTTKLKIHGSFRESKLPPVSEQKAQVFARARARVCVCEVTNLDRSPMQGPVLPCLHVYLVLALTF</sequence>
<dbReference type="Gene3D" id="1.10.287.160">
    <property type="entry name" value="HR1 repeat"/>
    <property type="match status" value="1"/>
</dbReference>
<accession>A0A3P6GKE0</accession>
<feature type="chain" id="PRO_5017926165" description="REM-1 domain-containing protein" evidence="5">
    <location>
        <begin position="19"/>
        <end position="367"/>
    </location>
</feature>
<gene>
    <name evidence="7" type="ORF">MCOS_LOCUS37</name>
</gene>
<dbReference type="Proteomes" id="UP000267029">
    <property type="component" value="Unassembled WGS sequence"/>
</dbReference>
<evidence type="ECO:0000313" key="8">
    <source>
        <dbReference type="Proteomes" id="UP000267029"/>
    </source>
</evidence>
<keyword evidence="4" id="KW-1133">Transmembrane helix</keyword>
<feature type="coiled-coil region" evidence="2">
    <location>
        <begin position="189"/>
        <end position="216"/>
    </location>
</feature>
<evidence type="ECO:0000256" key="4">
    <source>
        <dbReference type="SAM" id="Phobius"/>
    </source>
</evidence>
<feature type="transmembrane region" description="Helical" evidence="4">
    <location>
        <begin position="28"/>
        <end position="46"/>
    </location>
</feature>
<evidence type="ECO:0000256" key="2">
    <source>
        <dbReference type="SAM" id="Coils"/>
    </source>
</evidence>
<dbReference type="STRING" id="53468.A0A3P6GKE0"/>
<feature type="domain" description="REM-1" evidence="6">
    <location>
        <begin position="137"/>
        <end position="219"/>
    </location>
</feature>
<feature type="compositionally biased region" description="Polar residues" evidence="3">
    <location>
        <begin position="221"/>
        <end position="233"/>
    </location>
</feature>